<dbReference type="PROSITE" id="PS51257">
    <property type="entry name" value="PROKAR_LIPOPROTEIN"/>
    <property type="match status" value="1"/>
</dbReference>
<organism evidence="2 3">
    <name type="scientific">Halocynthiibacter styelae</name>
    <dbReference type="NCBI Taxonomy" id="2761955"/>
    <lineage>
        <taxon>Bacteria</taxon>
        <taxon>Pseudomonadati</taxon>
        <taxon>Pseudomonadota</taxon>
        <taxon>Alphaproteobacteria</taxon>
        <taxon>Rhodobacterales</taxon>
        <taxon>Paracoccaceae</taxon>
        <taxon>Halocynthiibacter</taxon>
    </lineage>
</organism>
<dbReference type="Proteomes" id="UP000640583">
    <property type="component" value="Unassembled WGS sequence"/>
</dbReference>
<feature type="chain" id="PRO_5035181815" evidence="1">
    <location>
        <begin position="24"/>
        <end position="335"/>
    </location>
</feature>
<dbReference type="PANTHER" id="PTHR40590:SF1">
    <property type="entry name" value="CYTOPLASMIC PROTEIN"/>
    <property type="match status" value="1"/>
</dbReference>
<gene>
    <name evidence="2" type="ORF">H1D41_03425</name>
</gene>
<dbReference type="InterPro" id="IPR047111">
    <property type="entry name" value="YbaP-like"/>
</dbReference>
<keyword evidence="1" id="KW-0732">Signal</keyword>
<dbReference type="AlphaFoldDB" id="A0A8J7LUD9"/>
<reference evidence="2" key="1">
    <citation type="submission" date="2020-10" db="EMBL/GenBank/DDBJ databases">
        <title>Paenihalocynthiibacter styelae gen. nov., sp. nov., isolated from stalked sea squirt Styela clava.</title>
        <authorList>
            <person name="Kim Y.-O."/>
            <person name="Yoon J.-H."/>
        </authorList>
    </citation>
    <scope>NUCLEOTIDE SEQUENCE</scope>
    <source>
        <strain evidence="2">MYP1-1</strain>
    </source>
</reference>
<comment type="caution">
    <text evidence="2">The sequence shown here is derived from an EMBL/GenBank/DDBJ whole genome shotgun (WGS) entry which is preliminary data.</text>
</comment>
<dbReference type="RefSeq" id="WP_228847590.1">
    <property type="nucleotide sequence ID" value="NZ_JADCKQ010000002.1"/>
</dbReference>
<evidence type="ECO:0000313" key="2">
    <source>
        <dbReference type="EMBL" id="MBI1492682.1"/>
    </source>
</evidence>
<dbReference type="EMBL" id="JADCKQ010000002">
    <property type="protein sequence ID" value="MBI1492682.1"/>
    <property type="molecule type" value="Genomic_DNA"/>
</dbReference>
<dbReference type="Pfam" id="PF01963">
    <property type="entry name" value="TraB_PrgY_gumN"/>
    <property type="match status" value="1"/>
</dbReference>
<accession>A0A8J7LUD9</accession>
<dbReference type="CDD" id="cd14789">
    <property type="entry name" value="Tiki"/>
    <property type="match status" value="1"/>
</dbReference>
<keyword evidence="3" id="KW-1185">Reference proteome</keyword>
<protein>
    <submittedName>
        <fullName evidence="2">TraB/GumN family protein</fullName>
    </submittedName>
</protein>
<dbReference type="InterPro" id="IPR002816">
    <property type="entry name" value="TraB/PrgY/GumN_fam"/>
</dbReference>
<proteinExistence type="predicted"/>
<evidence type="ECO:0000256" key="1">
    <source>
        <dbReference type="SAM" id="SignalP"/>
    </source>
</evidence>
<feature type="signal peptide" evidence="1">
    <location>
        <begin position="1"/>
        <end position="23"/>
    </location>
</feature>
<dbReference type="PANTHER" id="PTHR40590">
    <property type="entry name" value="CYTOPLASMIC PROTEIN-RELATED"/>
    <property type="match status" value="1"/>
</dbReference>
<name>A0A8J7LUD9_9RHOB</name>
<sequence>MRSFLASAFAITFGSLSALPGFAACERVDLIAQMPAEERAALYEQVAQIPYAEGNLWQASKPGSEIIVVGTFHMFDPRHEYLMQVLTPMLPDLDALYVEANLEDSAALEARMATDTSYMFITEGPSLLEQLDPGVWETLTAAMAERNVPGFMVAKMQPWFAGITLSMSPCTTALMQSDPDAARNGLDHQLMEAAARVNLPTHSLEDAEETIGIFTKAPMEEQLENLELALVMDQDSDAQFGTLREAYFRGQHGLIWTWSMAQARAHPNAPDDLEDLIADFETDLLTNRNAAWIEMLRRDAQEGRFMVAVGAAHLFGENGVLYLLAQDGYALTRLD</sequence>
<evidence type="ECO:0000313" key="3">
    <source>
        <dbReference type="Proteomes" id="UP000640583"/>
    </source>
</evidence>